<dbReference type="AlphaFoldDB" id="A0A450X5B8"/>
<feature type="transmembrane region" description="Helical" evidence="1">
    <location>
        <begin position="110"/>
        <end position="130"/>
    </location>
</feature>
<keyword evidence="1" id="KW-0472">Membrane</keyword>
<accession>A0A450X5B8</accession>
<organism evidence="2">
    <name type="scientific">Candidatus Kentrum sp. LPFa</name>
    <dbReference type="NCBI Taxonomy" id="2126335"/>
    <lineage>
        <taxon>Bacteria</taxon>
        <taxon>Pseudomonadati</taxon>
        <taxon>Pseudomonadota</taxon>
        <taxon>Gammaproteobacteria</taxon>
        <taxon>Candidatus Kentrum</taxon>
    </lineage>
</organism>
<keyword evidence="1" id="KW-1133">Transmembrane helix</keyword>
<protein>
    <submittedName>
        <fullName evidence="2">Uncharacterized protein</fullName>
    </submittedName>
</protein>
<sequence>MLAHQSGLFSALGAGLFLLRATWIQPGSLPKKYPLPAWRPALPRSTEQPWHTSKDYSINSPESVFCQVNFEVGVLLSKIQRNRIFSMDPGYQIGAFPDINLIFLAPLDPLVIFITFFHSVTSSIAWVTCFSW</sequence>
<gene>
    <name evidence="2" type="ORF">BECKLPF1236A_GA0070988_104171</name>
    <name evidence="3" type="ORF">BECKLPF1236C_GA0070990_104281</name>
</gene>
<keyword evidence="1" id="KW-0812">Transmembrane</keyword>
<reference evidence="2" key="1">
    <citation type="submission" date="2019-02" db="EMBL/GenBank/DDBJ databases">
        <authorList>
            <person name="Gruber-Vodicka R. H."/>
            <person name="Seah K. B. B."/>
        </authorList>
    </citation>
    <scope>NUCLEOTIDE SEQUENCE</scope>
    <source>
        <strain evidence="2">BECK_S312</strain>
        <strain evidence="3">BECK_S426</strain>
    </source>
</reference>
<dbReference type="EMBL" id="CAADFP010000428">
    <property type="protein sequence ID" value="VFK35824.1"/>
    <property type="molecule type" value="Genomic_DNA"/>
</dbReference>
<evidence type="ECO:0000256" key="1">
    <source>
        <dbReference type="SAM" id="Phobius"/>
    </source>
</evidence>
<dbReference type="EMBL" id="CAADFM010000417">
    <property type="protein sequence ID" value="VFK24410.1"/>
    <property type="molecule type" value="Genomic_DNA"/>
</dbReference>
<name>A0A450X5B8_9GAMM</name>
<proteinExistence type="predicted"/>
<evidence type="ECO:0000313" key="3">
    <source>
        <dbReference type="EMBL" id="VFK35824.1"/>
    </source>
</evidence>
<evidence type="ECO:0000313" key="2">
    <source>
        <dbReference type="EMBL" id="VFK24410.1"/>
    </source>
</evidence>